<reference evidence="6" key="1">
    <citation type="submission" date="2019-09" db="EMBL/GenBank/DDBJ databases">
        <title>Bird 10,000 Genomes (B10K) Project - Family phase.</title>
        <authorList>
            <person name="Zhang G."/>
        </authorList>
    </citation>
    <scope>NUCLEOTIDE SEQUENCE</scope>
    <source>
        <strain evidence="6">B10K-IZCAS-20218</strain>
        <tissue evidence="6">Blood</tissue>
    </source>
</reference>
<evidence type="ECO:0000256" key="5">
    <source>
        <dbReference type="ARBA" id="ARBA00034309"/>
    </source>
</evidence>
<dbReference type="PANTHER" id="PTHR17615">
    <property type="entry name" value="PROTEIN FAM189A"/>
    <property type="match status" value="1"/>
</dbReference>
<evidence type="ECO:0000256" key="3">
    <source>
        <dbReference type="ARBA" id="ARBA00022989"/>
    </source>
</evidence>
<evidence type="ECO:0000313" key="7">
    <source>
        <dbReference type="Proteomes" id="UP000623542"/>
    </source>
</evidence>
<dbReference type="GO" id="GO:0016020">
    <property type="term" value="C:membrane"/>
    <property type="evidence" value="ECO:0007669"/>
    <property type="project" value="UniProtKB-SubCell"/>
</dbReference>
<evidence type="ECO:0000256" key="4">
    <source>
        <dbReference type="ARBA" id="ARBA00023136"/>
    </source>
</evidence>
<protein>
    <submittedName>
        <fullName evidence="6">F1892 protein</fullName>
    </submittedName>
</protein>
<name>A0A851URF1_9PASS</name>
<comment type="subcellular location">
    <subcellularLocation>
        <location evidence="1">Membrane</location>
    </subcellularLocation>
</comment>
<keyword evidence="7" id="KW-1185">Reference proteome</keyword>
<comment type="caution">
    <text evidence="6">The sequence shown here is derived from an EMBL/GenBank/DDBJ whole genome shotgun (WGS) entry which is preliminary data.</text>
</comment>
<accession>A0A851URF1</accession>
<sequence length="441" mass="49084">LVFQVNLFVLLSVISVMLNMTGLILGCQGIQFVSRIPRCALMEMDESNTCLCCEELYPTACTEAEAVLKLYVKSCSAAHLLKIPCTHFTLSALNALTATVCFIAAALHYSQTLGSRRSCASECEIEDKDCNLGPDDFVPPVPPPSCFSILNSCTSQTSHSTRVSDVISLPYIYVMQINGVKVFCPLDPPLPYETICRWDGRKYQSLIMASTDQLYFDNYFYVSINLAEEIQEPSSRLRLSSSNANCVPAGLNRRTFDPMQRCSKSDPVLLHCQLPQGTVLNGETAALNDVNPPNTVTLWRSSRARALRTRLQSLIDCKSYMDAKERVAWILEQSSCSMRQDIDNLVENIKSVLKSDEKYMAEAVTSAIFLEQVAMTPAQEAISLRVYVSPFRLHPGLLHLESCGALSTFTIEGEQLAKRRNQKAEHERPHSVIGVVRETIL</sequence>
<evidence type="ECO:0000256" key="2">
    <source>
        <dbReference type="ARBA" id="ARBA00022692"/>
    </source>
</evidence>
<keyword evidence="4" id="KW-0472">Membrane</keyword>
<dbReference type="InterPro" id="IPR030431">
    <property type="entry name" value="ENTREP1-3"/>
</dbReference>
<evidence type="ECO:0000313" key="6">
    <source>
        <dbReference type="EMBL" id="NXD30942.1"/>
    </source>
</evidence>
<dbReference type="OrthoDB" id="9945596at2759"/>
<evidence type="ECO:0000256" key="1">
    <source>
        <dbReference type="ARBA" id="ARBA00004370"/>
    </source>
</evidence>
<dbReference type="Proteomes" id="UP000623542">
    <property type="component" value="Unassembled WGS sequence"/>
</dbReference>
<feature type="non-terminal residue" evidence="6">
    <location>
        <position position="1"/>
    </location>
</feature>
<organism evidence="6 7">
    <name type="scientific">Elachura formosa</name>
    <name type="common">spotted wren-babbler</name>
    <dbReference type="NCBI Taxonomy" id="1463973"/>
    <lineage>
        <taxon>Eukaryota</taxon>
        <taxon>Metazoa</taxon>
        <taxon>Chordata</taxon>
        <taxon>Craniata</taxon>
        <taxon>Vertebrata</taxon>
        <taxon>Euteleostomi</taxon>
        <taxon>Archelosauria</taxon>
        <taxon>Archosauria</taxon>
        <taxon>Dinosauria</taxon>
        <taxon>Saurischia</taxon>
        <taxon>Theropoda</taxon>
        <taxon>Coelurosauria</taxon>
        <taxon>Aves</taxon>
        <taxon>Neognathae</taxon>
        <taxon>Neoaves</taxon>
        <taxon>Telluraves</taxon>
        <taxon>Australaves</taxon>
        <taxon>Passeriformes</taxon>
        <taxon>Elachuridae</taxon>
        <taxon>Elachura</taxon>
    </lineage>
</organism>
<keyword evidence="3" id="KW-1133">Transmembrane helix</keyword>
<dbReference type="PANTHER" id="PTHR17615:SF8">
    <property type="entry name" value="ENDOSOMAL TRANSMEMBRANE EPSIN INTERACTOR 1"/>
    <property type="match status" value="1"/>
</dbReference>
<comment type="similarity">
    <text evidence="5">Belongs to the ENTREP family.</text>
</comment>
<keyword evidence="2" id="KW-0812">Transmembrane</keyword>
<proteinExistence type="inferred from homology"/>
<dbReference type="AlphaFoldDB" id="A0A851URF1"/>
<gene>
    <name evidence="6" type="primary">Fam189a2</name>
    <name evidence="6" type="ORF">ELAFOR_R11328</name>
</gene>
<feature type="non-terminal residue" evidence="6">
    <location>
        <position position="441"/>
    </location>
</feature>
<dbReference type="EMBL" id="WBNG01001720">
    <property type="protein sequence ID" value="NXD30942.1"/>
    <property type="molecule type" value="Genomic_DNA"/>
</dbReference>